<feature type="compositionally biased region" description="Basic and acidic residues" evidence="1">
    <location>
        <begin position="501"/>
        <end position="516"/>
    </location>
</feature>
<dbReference type="Proteomes" id="UP000219338">
    <property type="component" value="Unassembled WGS sequence"/>
</dbReference>
<feature type="region of interest" description="Disordered" evidence="1">
    <location>
        <begin position="1"/>
        <end position="105"/>
    </location>
</feature>
<evidence type="ECO:0000256" key="1">
    <source>
        <dbReference type="SAM" id="MobiDB-lite"/>
    </source>
</evidence>
<dbReference type="AlphaFoldDB" id="A0A284QYJ0"/>
<feature type="compositionally biased region" description="Polar residues" evidence="1">
    <location>
        <begin position="421"/>
        <end position="430"/>
    </location>
</feature>
<name>A0A284QYJ0_ARMOS</name>
<dbReference type="OrthoDB" id="3269047at2759"/>
<feature type="region of interest" description="Disordered" evidence="1">
    <location>
        <begin position="123"/>
        <end position="185"/>
    </location>
</feature>
<evidence type="ECO:0000313" key="2">
    <source>
        <dbReference type="EMBL" id="SJL01492.1"/>
    </source>
</evidence>
<proteinExistence type="predicted"/>
<organism evidence="2 3">
    <name type="scientific">Armillaria ostoyae</name>
    <name type="common">Armillaria root rot fungus</name>
    <dbReference type="NCBI Taxonomy" id="47428"/>
    <lineage>
        <taxon>Eukaryota</taxon>
        <taxon>Fungi</taxon>
        <taxon>Dikarya</taxon>
        <taxon>Basidiomycota</taxon>
        <taxon>Agaricomycotina</taxon>
        <taxon>Agaricomycetes</taxon>
        <taxon>Agaricomycetidae</taxon>
        <taxon>Agaricales</taxon>
        <taxon>Marasmiineae</taxon>
        <taxon>Physalacriaceae</taxon>
        <taxon>Armillaria</taxon>
    </lineage>
</organism>
<sequence length="560" mass="59516">MSPATTHTPSTARTDTKAQRKTPPAKKPQLSPIPVAPTSTQKKVSRRSSKPIINWLQRKLAGTVRSKREGPKARNSIPLRGVGNRVVSSPLPSPATNGGGMDHISTNRQTMSLIEDSVDIASQSNEDLDSTSDQSSVSRRDSGRDSMWSPASALEADEDASLRPLPPSSPPSPSPSRSSSSYLSNPRTFRSIAASTKPTTLLSIDLHGNGMAHIAQAPVTPTSYRHHARNSSTATNPTLLTSAASITFSALPPSSPSLRNSSTQTNVSISSVQAPLHTTHHPRNNPRPSSPPLDNASVLTLASSAYANTGFLRSPPSALGDSVSHYGSIDVESRSEFVLGDDLDERDVDASVRALRPRSSRRGSWESEVSKWSARIRVGTPSLVRDRSLWTANSVRTGAFSADIEYEKSEEVDTEVEKSLEQSANTTPSISGVDVDAANTMSPSVVSDTSEPTPKNNQGIAITLEPSPSTSPGETIVLQAAKATTAEEVKAAASAIRKMPKRETDENKTDKDKVVDTDVQVVEDNGKEPEEGLVTAPKEAASEVAPVPESRLGPPTVEAK</sequence>
<gene>
    <name evidence="2" type="ORF">ARMOST_04814</name>
</gene>
<protein>
    <submittedName>
        <fullName evidence="2">Uncharacterized protein</fullName>
    </submittedName>
</protein>
<dbReference type="OMA" id="TDVWHSA"/>
<feature type="compositionally biased region" description="Pro residues" evidence="1">
    <location>
        <begin position="164"/>
        <end position="174"/>
    </location>
</feature>
<reference evidence="3" key="1">
    <citation type="journal article" date="2017" name="Nat. Ecol. Evol.">
        <title>Genome expansion and lineage-specific genetic innovations in the forest pathogenic fungi Armillaria.</title>
        <authorList>
            <person name="Sipos G."/>
            <person name="Prasanna A.N."/>
            <person name="Walter M.C."/>
            <person name="O'Connor E."/>
            <person name="Balint B."/>
            <person name="Krizsan K."/>
            <person name="Kiss B."/>
            <person name="Hess J."/>
            <person name="Varga T."/>
            <person name="Slot J."/>
            <person name="Riley R."/>
            <person name="Boka B."/>
            <person name="Rigling D."/>
            <person name="Barry K."/>
            <person name="Lee J."/>
            <person name="Mihaltcheva S."/>
            <person name="LaButti K."/>
            <person name="Lipzen A."/>
            <person name="Waldron R."/>
            <person name="Moloney N.M."/>
            <person name="Sperisen C."/>
            <person name="Kredics L."/>
            <person name="Vagvoelgyi C."/>
            <person name="Patrignani A."/>
            <person name="Fitzpatrick D."/>
            <person name="Nagy I."/>
            <person name="Doyle S."/>
            <person name="Anderson J.B."/>
            <person name="Grigoriev I.V."/>
            <person name="Gueldener U."/>
            <person name="Muensterkoetter M."/>
            <person name="Nagy L.G."/>
        </authorList>
    </citation>
    <scope>NUCLEOTIDE SEQUENCE [LARGE SCALE GENOMIC DNA]</scope>
    <source>
        <strain evidence="3">C18/9</strain>
    </source>
</reference>
<feature type="region of interest" description="Disordered" evidence="1">
    <location>
        <begin position="412"/>
        <end position="560"/>
    </location>
</feature>
<feature type="compositionally biased region" description="Low complexity" evidence="1">
    <location>
        <begin position="175"/>
        <end position="185"/>
    </location>
</feature>
<feature type="compositionally biased region" description="Polar residues" evidence="1">
    <location>
        <begin position="1"/>
        <end position="13"/>
    </location>
</feature>
<accession>A0A284QYJ0</accession>
<keyword evidence="3" id="KW-1185">Reference proteome</keyword>
<evidence type="ECO:0000313" key="3">
    <source>
        <dbReference type="Proteomes" id="UP000219338"/>
    </source>
</evidence>
<feature type="compositionally biased region" description="Polar residues" evidence="1">
    <location>
        <begin position="439"/>
        <end position="473"/>
    </location>
</feature>
<feature type="region of interest" description="Disordered" evidence="1">
    <location>
        <begin position="274"/>
        <end position="296"/>
    </location>
</feature>
<dbReference type="EMBL" id="FUEG01000003">
    <property type="protein sequence ID" value="SJL01492.1"/>
    <property type="molecule type" value="Genomic_DNA"/>
</dbReference>